<reference evidence="2" key="12">
    <citation type="journal article" date="2015" name="Genome Res.">
        <title>The Release 6 reference sequence of the Drosophila melanogaster genome.</title>
        <authorList>
            <person name="Hoskins R.A."/>
            <person name="Carlson J.W."/>
            <person name="Wan K.H."/>
            <person name="Park S."/>
            <person name="Mendez I."/>
            <person name="Galle S.E."/>
            <person name="Booth B.W."/>
            <person name="Pfeiffer B.D."/>
            <person name="George R.A."/>
            <person name="Svirskas R."/>
            <person name="Krzywinski M."/>
            <person name="Schein J."/>
            <person name="Accardo M.C."/>
            <person name="Damia E."/>
            <person name="Messina G."/>
            <person name="Mendez-Lago M."/>
            <person name="de Pablos B."/>
            <person name="Demakova O.V."/>
            <person name="Andreyeva E.N."/>
            <person name="Boldyreva L.V."/>
            <person name="Marra M."/>
            <person name="Carvalho A.B."/>
            <person name="Dimitri P."/>
            <person name="Villasante A."/>
            <person name="Zhimulev I.F."/>
            <person name="Rubin G.M."/>
            <person name="Karpen G.H."/>
            <person name="Celniker S.E."/>
        </authorList>
    </citation>
    <scope>NUCLEOTIDE SEQUENCE</scope>
</reference>
<reference evidence="2 5" key="3">
    <citation type="journal article" date="2002" name="Genome Biol.">
        <title>Annotation of the Drosophila melanogaster euchromatic genome: a systematic review.</title>
        <authorList>
            <person name="Misra S."/>
            <person name="Crosby M.A."/>
            <person name="Mungall C.J."/>
            <person name="Matthews B.B."/>
            <person name="Campbell K.S."/>
            <person name="Hradecky P."/>
            <person name="Huang Y."/>
            <person name="Kaminker J.S."/>
            <person name="Millburn G.H."/>
            <person name="Prochnik S.E."/>
            <person name="Smith C.D."/>
            <person name="Tupy J.L."/>
            <person name="Whitfied E.J."/>
            <person name="Bayraktaroglu L."/>
            <person name="Berman B.P."/>
            <person name="Bettencourt B.R."/>
            <person name="Celniker S.E."/>
            <person name="de Grey A.D."/>
            <person name="Drysdale R.A."/>
            <person name="Harris N.L."/>
            <person name="Richter J."/>
            <person name="Russo S."/>
            <person name="Schroeder A.J."/>
            <person name="Shu S.Q."/>
            <person name="Stapleton M."/>
            <person name="Yamada C."/>
            <person name="Ashburner M."/>
            <person name="Gelbart W.M."/>
            <person name="Rubin G.M."/>
            <person name="Lewis S.E."/>
        </authorList>
    </citation>
    <scope>GENOME REANNOTATION</scope>
    <source>
        <strain evidence="5">Berkeley</strain>
    </source>
</reference>
<dbReference type="AGR" id="FB:FBgn0262807"/>
<gene>
    <name evidence="2" type="primary">Dmel\CG43178</name>
    <name evidence="2" type="synonym">MIP03715_ORF_2</name>
    <name evidence="2 4" type="ORF">CG43178</name>
    <name evidence="2" type="ORF">Dmel_CG43178</name>
</gene>
<reference evidence="2" key="7">
    <citation type="submission" date="2006-08" db="EMBL/GenBank/DDBJ databases">
        <authorList>
            <person name="Celniker S."/>
            <person name="Carlson J."/>
            <person name="Wan K."/>
            <person name="Frise E."/>
            <person name="Hoskins R."/>
            <person name="Park S."/>
            <person name="Svirskas R."/>
            <person name="Rubin G."/>
        </authorList>
    </citation>
    <scope>NUCLEOTIDE SEQUENCE</scope>
</reference>
<dbReference type="FlyBase" id="FBgn0262807">
    <property type="gene designation" value="CG43178"/>
</dbReference>
<dbReference type="EMBL" id="AE013599">
    <property type="protein sequence ID" value="AHN56083.1"/>
    <property type="molecule type" value="Genomic_DNA"/>
</dbReference>
<dbReference type="InParanoid" id="A0A0B4LF48"/>
<dbReference type="RefSeq" id="NP_001286285.1">
    <property type="nucleotide sequence ID" value="NM_001299356.2"/>
</dbReference>
<reference evidence="2 5" key="8">
    <citation type="journal article" date="2007" name="Science">
        <title>The Release 5.1 annotation of Drosophila melanogaster heterochromatin.</title>
        <authorList>
            <person name="Smith C.D."/>
            <person name="Shu S."/>
            <person name="Mungall C.J."/>
            <person name="Karpen G.H."/>
        </authorList>
    </citation>
    <scope>NUCLEOTIDE SEQUENCE [LARGE SCALE GENOMIC DNA]</scope>
    <source>
        <strain evidence="5">Berkeley</strain>
    </source>
</reference>
<protein>
    <submittedName>
        <fullName evidence="1">Uncharacterized protein, isoform A</fullName>
    </submittedName>
    <submittedName>
        <fullName evidence="2">Uncharacterized protein, isoform B</fullName>
    </submittedName>
    <submittedName>
        <fullName evidence="3">Uncharacterized protein, isoform C</fullName>
    </submittedName>
</protein>
<dbReference type="RefSeq" id="NP_001303340.1">
    <property type="nucleotide sequence ID" value="NM_001316411.1"/>
</dbReference>
<dbReference type="AlphaFoldDB" id="A0A0B4LF48"/>
<proteinExistence type="predicted"/>
<evidence type="ECO:0000313" key="1">
    <source>
        <dbReference type="EMBL" id="AFH08002.1"/>
    </source>
</evidence>
<dbReference type="PaxDb" id="7227-FBpp0297090"/>
<evidence type="ECO:0000313" key="3">
    <source>
        <dbReference type="EMBL" id="ALI30170.1"/>
    </source>
</evidence>
<dbReference type="GeneID" id="13084051"/>
<reference evidence="2" key="13">
    <citation type="submission" date="2020-04" db="EMBL/GenBank/DDBJ databases">
        <authorList>
            <consortium name="FlyBase"/>
        </authorList>
    </citation>
    <scope>NUCLEOTIDE SEQUENCE</scope>
</reference>
<organism evidence="2 5">
    <name type="scientific">Drosophila melanogaster</name>
    <name type="common">Fruit fly</name>
    <dbReference type="NCBI Taxonomy" id="7227"/>
    <lineage>
        <taxon>Eukaryota</taxon>
        <taxon>Metazoa</taxon>
        <taxon>Ecdysozoa</taxon>
        <taxon>Arthropoda</taxon>
        <taxon>Hexapoda</taxon>
        <taxon>Insecta</taxon>
        <taxon>Pterygota</taxon>
        <taxon>Neoptera</taxon>
        <taxon>Endopterygota</taxon>
        <taxon>Diptera</taxon>
        <taxon>Brachycera</taxon>
        <taxon>Muscomorpha</taxon>
        <taxon>Ephydroidea</taxon>
        <taxon>Drosophilidae</taxon>
        <taxon>Drosophila</taxon>
        <taxon>Sophophora</taxon>
    </lineage>
</organism>
<dbReference type="BioGRID-ORCS" id="13084051">
    <property type="hits" value="0 hits in 1 CRISPR screen"/>
</dbReference>
<dbReference type="RefSeq" id="NP_001246247.1">
    <property type="nucleotide sequence ID" value="NM_001259318.2"/>
</dbReference>
<reference evidence="2" key="10">
    <citation type="journal article" date="2015" name="G3 (Bethesda)">
        <title>Gene Model Annotations for Drosophila melanogaster: Impact of High-Throughput Data.</title>
        <authorList>
            <consortium name="FlyBase Consortium"/>
            <person name="Matthews B.B."/>
            <person name="Dos Santos G."/>
            <person name="Crosby M.A."/>
            <person name="Emmert D.B."/>
            <person name="St Pierre S.E."/>
            <person name="Gramates L.S."/>
            <person name="Zhou P."/>
            <person name="Schroeder A.J."/>
            <person name="Falls K."/>
            <person name="Strelets V."/>
            <person name="Russo S.M."/>
            <person name="Gelbart W.M."/>
            <person name="null"/>
        </authorList>
    </citation>
    <scope>NUCLEOTIDE SEQUENCE</scope>
</reference>
<reference evidence="2" key="11">
    <citation type="journal article" date="2015" name="G3 (Bethesda)">
        <title>Gene Model Annotations for Drosophila melanogaster: The Rule-Benders.</title>
        <authorList>
            <consortium name="FlyBase Consortium"/>
            <person name="Crosby M.A."/>
            <person name="Gramates L.S."/>
            <person name="Dos Santos G."/>
            <person name="Matthews B.B."/>
            <person name="St Pierre S.E."/>
            <person name="Zhou P."/>
            <person name="Schroeder A.J."/>
            <person name="Falls K."/>
            <person name="Emmert D.B."/>
            <person name="Russo S.M."/>
            <person name="Gelbart W.M."/>
            <person name="null"/>
        </authorList>
    </citation>
    <scope>NUCLEOTIDE SEQUENCE</scope>
</reference>
<reference evidence="2" key="14">
    <citation type="submission" date="2020-05" db="EMBL/GenBank/DDBJ databases">
        <title>Drosophila melanogaster release 4 sequence.</title>
        <authorList>
            <consortium name="Berkeley Drosophila Genome Project"/>
            <person name="Celniker S."/>
            <person name="Carlson J."/>
            <person name="Wan K."/>
            <person name="Pfeiffer B."/>
            <person name="Frise E."/>
            <person name="George R."/>
            <person name="Hoskins R."/>
            <person name="Stapleton M."/>
            <person name="Pacleb J."/>
            <person name="Park S."/>
            <person name="Svirskas R."/>
            <person name="Smith E."/>
            <person name="Yu C."/>
            <person name="Rubin G."/>
        </authorList>
    </citation>
    <scope>NUCLEOTIDE SEQUENCE</scope>
</reference>
<dbReference type="VEuPathDB" id="VectorBase:FBgn0262807"/>
<keyword evidence="5" id="KW-1185">Reference proteome</keyword>
<reference evidence="2 5" key="6">
    <citation type="journal article" date="2005" name="PLoS Comput. Biol.">
        <title>Combined evidence annotation of transposable elements in genome sequences.</title>
        <authorList>
            <person name="Quesneville H."/>
            <person name="Bergman C.M."/>
            <person name="Andrieu O."/>
            <person name="Autard D."/>
            <person name="Nouaud D."/>
            <person name="Ashburner M."/>
            <person name="Anxolabehere D."/>
        </authorList>
    </citation>
    <scope>NUCLEOTIDE SEQUENCE [LARGE SCALE GENOMIC DNA]</scope>
    <source>
        <strain evidence="5">Berkeley</strain>
    </source>
</reference>
<reference evidence="2 5" key="4">
    <citation type="journal article" date="2002" name="Genome Biol.">
        <title>The transposable elements of the Drosophila melanogaster euchromatin: a genomics perspective.</title>
        <authorList>
            <person name="Kaminker J.S."/>
            <person name="Bergman C.M."/>
            <person name="Kronmiller B."/>
            <person name="Carlson J."/>
            <person name="Svirskas R."/>
            <person name="Patel S."/>
            <person name="Frise E."/>
            <person name="Wheeler D.A."/>
            <person name="Lewis S.E."/>
            <person name="Rubin G.M."/>
            <person name="Ashburner M."/>
            <person name="Celniker S.E."/>
        </authorList>
    </citation>
    <scope>NUCLEOTIDE SEQUENCE [LARGE SCALE GENOMIC DNA]</scope>
    <source>
        <strain evidence="5">Berkeley</strain>
    </source>
</reference>
<dbReference type="KEGG" id="dme:Dmel_CG43178"/>
<evidence type="ECO:0000313" key="2">
    <source>
        <dbReference type="EMBL" id="AHN56083.1"/>
    </source>
</evidence>
<reference evidence="2 5" key="5">
    <citation type="journal article" date="2002" name="Genome Biol.">
        <title>Heterochromatic sequences in a Drosophila whole-genome shotgun assembly.</title>
        <authorList>
            <person name="Hoskins R.A."/>
            <person name="Smith C.D."/>
            <person name="Carlson J.W."/>
            <person name="Carvalho A.B."/>
            <person name="Halpern A."/>
            <person name="Kaminker J.S."/>
            <person name="Kennedy C."/>
            <person name="Mungall C.J."/>
            <person name="Sullivan B.A."/>
            <person name="Sutton G.G."/>
            <person name="Yasuhara J.C."/>
            <person name="Wakimoto B.T."/>
            <person name="Myers E.W."/>
            <person name="Celniker S.E."/>
            <person name="Rubin G.M."/>
            <person name="Karpen G.H."/>
        </authorList>
    </citation>
    <scope>NUCLEOTIDE SEQUENCE [LARGE SCALE GENOMIC DNA]</scope>
    <source>
        <strain evidence="5">Berkeley</strain>
    </source>
</reference>
<sequence>MTHVISFALGVIIGMMSCRKC</sequence>
<dbReference type="Proteomes" id="UP000000803">
    <property type="component" value="Chromosome 2R"/>
</dbReference>
<name>A0A0B4LF48_DROME</name>
<reference evidence="2 5" key="2">
    <citation type="journal article" date="2002" name="Genome Biol.">
        <title>Finishing a whole-genome shotgun: release 3 of the Drosophila melanogaster euchromatic genome sequence.</title>
        <authorList>
            <person name="Celniker S.E."/>
            <person name="Wheeler D.A."/>
            <person name="Kronmiller B."/>
            <person name="Carlson J.W."/>
            <person name="Halpern A."/>
            <person name="Patel S."/>
            <person name="Adams M."/>
            <person name="Champe M."/>
            <person name="Dugan S.P."/>
            <person name="Frise E."/>
            <person name="Hodgson A."/>
            <person name="George R.A."/>
            <person name="Hoskins R.A."/>
            <person name="Laverty T."/>
            <person name="Muzny D.M."/>
            <person name="Nelson C.R."/>
            <person name="Pacleb J.M."/>
            <person name="Park S."/>
            <person name="Pfeiffer B.D."/>
            <person name="Richards S."/>
            <person name="Sodergren E.J."/>
            <person name="Svirskas R."/>
            <person name="Tabor P.E."/>
            <person name="Wan K."/>
            <person name="Stapleton M."/>
            <person name="Sutton G.G."/>
            <person name="Venter C."/>
            <person name="Weinstock G."/>
            <person name="Scherer S.E."/>
            <person name="Myers E.W."/>
            <person name="Gibbs R.A."/>
            <person name="Rubin G.M."/>
        </authorList>
    </citation>
    <scope>NUCLEOTIDE SEQUENCE [LARGE SCALE GENOMIC DNA]</scope>
    <source>
        <strain evidence="5">Berkeley</strain>
    </source>
</reference>
<reference evidence="2 5" key="1">
    <citation type="journal article" date="2000" name="Science">
        <title>The genome sequence of Drosophila melanogaster.</title>
        <authorList>
            <person name="Adams M.D."/>
            <person name="Celniker S.E."/>
            <person name="Holt R.A."/>
            <person name="Evans C.A."/>
            <person name="Gocayne J.D."/>
            <person name="Amanatides P.G."/>
            <person name="Scherer S.E."/>
            <person name="Li P.W."/>
            <person name="Hoskins R.A."/>
            <person name="Galle R.F."/>
            <person name="George R.A."/>
            <person name="Lewis S.E."/>
            <person name="Richards S."/>
            <person name="Ashburner M."/>
            <person name="Henderson S.N."/>
            <person name="Sutton G.G."/>
            <person name="Wortman J.R."/>
            <person name="Yandell M.D."/>
            <person name="Zhang Q."/>
            <person name="Chen L.X."/>
            <person name="Brandon R.C."/>
            <person name="Rogers Y.H."/>
            <person name="Blazej R.G."/>
            <person name="Champe M."/>
            <person name="Pfeiffer B.D."/>
            <person name="Wan K.H."/>
            <person name="Doyle C."/>
            <person name="Baxter E.G."/>
            <person name="Helt G."/>
            <person name="Nelson C.R."/>
            <person name="Gabor G.L."/>
            <person name="Abril J.F."/>
            <person name="Agbayani A."/>
            <person name="An H.J."/>
            <person name="Andrews-Pfannkoch C."/>
            <person name="Baldwin D."/>
            <person name="Ballew R.M."/>
            <person name="Basu A."/>
            <person name="Baxendale J."/>
            <person name="Bayraktaroglu L."/>
            <person name="Beasley E.M."/>
            <person name="Beeson K.Y."/>
            <person name="Benos P.V."/>
            <person name="Berman B.P."/>
            <person name="Bhandari D."/>
            <person name="Bolshakov S."/>
            <person name="Borkova D."/>
            <person name="Botchan M.R."/>
            <person name="Bouck J."/>
            <person name="Brokstein P."/>
            <person name="Brottier P."/>
            <person name="Burtis K.C."/>
            <person name="Busam D.A."/>
            <person name="Butler H."/>
            <person name="Cadieu E."/>
            <person name="Center A."/>
            <person name="Chandra I."/>
            <person name="Cherry J.M."/>
            <person name="Cawley S."/>
            <person name="Dahlke C."/>
            <person name="Davenport L.B."/>
            <person name="Davies P."/>
            <person name="de Pablos B."/>
            <person name="Delcher A."/>
            <person name="Deng Z."/>
            <person name="Mays A.D."/>
            <person name="Dew I."/>
            <person name="Dietz S.M."/>
            <person name="Dodson K."/>
            <person name="Doup L.E."/>
            <person name="Downes M."/>
            <person name="Dugan-Rocha S."/>
            <person name="Dunkov B.C."/>
            <person name="Dunn P."/>
            <person name="Durbin K.J."/>
            <person name="Evangelista C.C."/>
            <person name="Ferraz C."/>
            <person name="Ferriera S."/>
            <person name="Fleischmann W."/>
            <person name="Fosler C."/>
            <person name="Gabrielian A.E."/>
            <person name="Garg N.S."/>
            <person name="Gelbart W.M."/>
            <person name="Glasser K."/>
            <person name="Glodek A."/>
            <person name="Gong F."/>
            <person name="Gorrell J.H."/>
            <person name="Gu Z."/>
            <person name="Guan P."/>
            <person name="Harris M."/>
            <person name="Harris N.L."/>
            <person name="Harvey D."/>
            <person name="Heiman T.J."/>
            <person name="Hernandez J.R."/>
            <person name="Houck J."/>
            <person name="Hostin D."/>
            <person name="Houston K.A."/>
            <person name="Howland T.J."/>
            <person name="Wei M.H."/>
            <person name="Ibegwam C."/>
            <person name="Jalali M."/>
            <person name="Kalush F."/>
            <person name="Karpen G.H."/>
            <person name="Ke Z."/>
            <person name="Kennison J.A."/>
            <person name="Ketchum K.A."/>
            <person name="Kimmel B.E."/>
            <person name="Kodira C.D."/>
            <person name="Kraft C."/>
            <person name="Kravitz S."/>
            <person name="Kulp D."/>
            <person name="Lai Z."/>
            <person name="Lasko P."/>
            <person name="Lei Y."/>
            <person name="Levitsky A.A."/>
            <person name="Li J."/>
            <person name="Li Z."/>
            <person name="Liang Y."/>
            <person name="Lin X."/>
            <person name="Liu X."/>
            <person name="Mattei B."/>
            <person name="McIntosh T.C."/>
            <person name="McLeod M.P."/>
            <person name="McPherson D."/>
            <person name="Merkulov G."/>
            <person name="Milshina N.V."/>
            <person name="Mobarry C."/>
            <person name="Morris J."/>
            <person name="Moshrefi A."/>
            <person name="Mount S.M."/>
            <person name="Moy M."/>
            <person name="Murphy B."/>
            <person name="Murphy L."/>
            <person name="Muzny D.M."/>
            <person name="Nelson D.L."/>
            <person name="Nelson D.R."/>
            <person name="Nelson K.A."/>
            <person name="Nixon K."/>
            <person name="Nusskern D.R."/>
            <person name="Pacleb J.M."/>
            <person name="Palazzolo M."/>
            <person name="Pittman G.S."/>
            <person name="Pan S."/>
            <person name="Pollard J."/>
            <person name="Puri V."/>
            <person name="Reese M.G."/>
            <person name="Reinert K."/>
            <person name="Remington K."/>
            <person name="Saunders R.D."/>
            <person name="Scheeler F."/>
            <person name="Shen H."/>
            <person name="Shue B.C."/>
            <person name="Siden-Kiamos I."/>
            <person name="Simpson M."/>
            <person name="Skupski M.P."/>
            <person name="Smith T."/>
            <person name="Spier E."/>
            <person name="Spradling A.C."/>
            <person name="Stapleton M."/>
            <person name="Strong R."/>
            <person name="Sun E."/>
            <person name="Svirskas R."/>
            <person name="Tector C."/>
            <person name="Turner R."/>
            <person name="Venter E."/>
            <person name="Wang A.H."/>
            <person name="Wang X."/>
            <person name="Wang Z.Y."/>
            <person name="Wassarman D.A."/>
            <person name="Weinstock G.M."/>
            <person name="Weissenbach J."/>
            <person name="Williams S.M."/>
            <person name="WoodageT"/>
            <person name="Worley K.C."/>
            <person name="Wu D."/>
            <person name="Yang S."/>
            <person name="Yao Q.A."/>
            <person name="Ye J."/>
            <person name="Yeh R.F."/>
            <person name="Zaveri J.S."/>
            <person name="Zhan M."/>
            <person name="Zhang G."/>
            <person name="Zhao Q."/>
            <person name="Zheng L."/>
            <person name="Zheng X.H."/>
            <person name="Zhong F.N."/>
            <person name="Zhong W."/>
            <person name="Zhou X."/>
            <person name="Zhu S."/>
            <person name="Zhu X."/>
            <person name="Smith H.O."/>
            <person name="Gibbs R.A."/>
            <person name="Myers E.W."/>
            <person name="Rubin G.M."/>
            <person name="Venter J.C."/>
        </authorList>
    </citation>
    <scope>NUCLEOTIDE SEQUENCE [LARGE SCALE GENOMIC DNA]</scope>
    <source>
        <strain evidence="5">Berkeley</strain>
    </source>
</reference>
<reference evidence="2 5" key="9">
    <citation type="journal article" date="2007" name="Science">
        <title>Sequence finishing and mapping of Drosophila melanogaster heterochromatin.</title>
        <authorList>
            <person name="Hoskins R.A."/>
            <person name="Carlson J.W."/>
            <person name="Kennedy C."/>
            <person name="Acevedo D."/>
            <person name="Evans-Holm M."/>
            <person name="Frise E."/>
            <person name="Wan K.H."/>
            <person name="Park S."/>
            <person name="Mendez-Lago M."/>
            <person name="Rossi F."/>
            <person name="Villasante A."/>
            <person name="Dimitri P."/>
            <person name="Karpen G.H."/>
            <person name="Celniker S.E."/>
        </authorList>
    </citation>
    <scope>NUCLEOTIDE SEQUENCE [LARGE SCALE GENOMIC DNA]</scope>
    <source>
        <strain evidence="5">Berkeley</strain>
    </source>
</reference>
<evidence type="ECO:0000313" key="4">
    <source>
        <dbReference type="FlyBase" id="FBgn0262807"/>
    </source>
</evidence>
<dbReference type="EMBL" id="AE013599">
    <property type="protein sequence ID" value="ALI30170.1"/>
    <property type="molecule type" value="Genomic_DNA"/>
</dbReference>
<dbReference type="EMBL" id="AE013599">
    <property type="protein sequence ID" value="AFH08002.1"/>
    <property type="molecule type" value="Genomic_DNA"/>
</dbReference>
<dbReference type="Bgee" id="FBgn0262807">
    <property type="expression patterns" value="Expressed in seminal fluid secreting gland and 4 other cell types or tissues"/>
</dbReference>
<evidence type="ECO:0000313" key="5">
    <source>
        <dbReference type="Proteomes" id="UP000000803"/>
    </source>
</evidence>
<accession>A0A0B4LF48</accession>